<keyword evidence="6" id="KW-1133">Transmembrane helix</keyword>
<feature type="transmembrane region" description="Helical" evidence="6">
    <location>
        <begin position="269"/>
        <end position="293"/>
    </location>
</feature>
<keyword evidence="8" id="KW-1185">Reference proteome</keyword>
<reference evidence="7" key="1">
    <citation type="submission" date="2020-11" db="EMBL/GenBank/DDBJ databases">
        <authorList>
            <consortium name="DOE Joint Genome Institute"/>
            <person name="Ahrendt S."/>
            <person name="Riley R."/>
            <person name="Andreopoulos W."/>
            <person name="LaButti K."/>
            <person name="Pangilinan J."/>
            <person name="Ruiz-duenas F.J."/>
            <person name="Barrasa J.M."/>
            <person name="Sanchez-Garcia M."/>
            <person name="Camarero S."/>
            <person name="Miyauchi S."/>
            <person name="Serrano A."/>
            <person name="Linde D."/>
            <person name="Babiker R."/>
            <person name="Drula E."/>
            <person name="Ayuso-Fernandez I."/>
            <person name="Pacheco R."/>
            <person name="Padilla G."/>
            <person name="Ferreira P."/>
            <person name="Barriuso J."/>
            <person name="Kellner H."/>
            <person name="Castanera R."/>
            <person name="Alfaro M."/>
            <person name="Ramirez L."/>
            <person name="Pisabarro A.G."/>
            <person name="Kuo A."/>
            <person name="Tritt A."/>
            <person name="Lipzen A."/>
            <person name="He G."/>
            <person name="Yan M."/>
            <person name="Ng V."/>
            <person name="Cullen D."/>
            <person name="Martin F."/>
            <person name="Rosso M.-N."/>
            <person name="Henrissat B."/>
            <person name="Hibbett D."/>
            <person name="Martinez A.T."/>
            <person name="Grigoriev I.V."/>
        </authorList>
    </citation>
    <scope>NUCLEOTIDE SEQUENCE</scope>
    <source>
        <strain evidence="7">AH 44721</strain>
    </source>
</reference>
<sequence length="321" mass="33561">MSNQVIIDDIDSAITYSGGWQEIEGSTRQWGGGTVHSTTQQGASASISFSGTRIKMYCTLFHGLGNEIANINFNGKTSTVSTPSQPQDVFNQIWFDSGEIPSGRYTFVISNGGGPSDTPFQLDRFVIEGLVVTQQAPPPTSSPPAQSSPPVQSPSPPSTQTQVPESNPPTTTPPTLASVIGSESDNFAASGPLLISTLPTTNPGASSVFTSSELLTVGTATAPGQTTVVSIQSIQDVSTTSIEDGSSPTQTVNSPEPASLNTVSRKTPIGAVVGGVIGGLLFLIMLLLGFVVLRRQMKARRHTKLAEETEGGAGEQRLYFS</sequence>
<keyword evidence="2" id="KW-0808">Transferase</keyword>
<evidence type="ECO:0000256" key="4">
    <source>
        <dbReference type="ARBA" id="ARBA00023137"/>
    </source>
</evidence>
<dbReference type="Proteomes" id="UP000724874">
    <property type="component" value="Unassembled WGS sequence"/>
</dbReference>
<comment type="caution">
    <text evidence="7">The sequence shown here is derived from an EMBL/GenBank/DDBJ whole genome shotgun (WGS) entry which is preliminary data.</text>
</comment>
<dbReference type="EC" id="2.7.10.1" evidence="1"/>
<proteinExistence type="predicted"/>
<dbReference type="AlphaFoldDB" id="A0A9P5NFJ8"/>
<evidence type="ECO:0000256" key="6">
    <source>
        <dbReference type="SAM" id="Phobius"/>
    </source>
</evidence>
<evidence type="ECO:0000256" key="3">
    <source>
        <dbReference type="ARBA" id="ARBA00022777"/>
    </source>
</evidence>
<keyword evidence="3" id="KW-0418">Kinase</keyword>
<evidence type="ECO:0000256" key="1">
    <source>
        <dbReference type="ARBA" id="ARBA00011902"/>
    </source>
</evidence>
<keyword evidence="4" id="KW-0829">Tyrosine-protein kinase</keyword>
<dbReference type="GO" id="GO:0004714">
    <property type="term" value="F:transmembrane receptor protein tyrosine kinase activity"/>
    <property type="evidence" value="ECO:0007669"/>
    <property type="project" value="UniProtKB-EC"/>
</dbReference>
<evidence type="ECO:0000256" key="5">
    <source>
        <dbReference type="SAM" id="MobiDB-lite"/>
    </source>
</evidence>
<dbReference type="OrthoDB" id="3265734at2759"/>
<keyword evidence="6" id="KW-0812">Transmembrane</keyword>
<dbReference type="EMBL" id="JADNYJ010000117">
    <property type="protein sequence ID" value="KAF8883189.1"/>
    <property type="molecule type" value="Genomic_DNA"/>
</dbReference>
<gene>
    <name evidence="7" type="ORF">CPB84DRAFT_1750737</name>
</gene>
<accession>A0A9P5NFJ8</accession>
<dbReference type="Gene3D" id="6.10.250.2930">
    <property type="match status" value="1"/>
</dbReference>
<feature type="region of interest" description="Disordered" evidence="5">
    <location>
        <begin position="239"/>
        <end position="259"/>
    </location>
</feature>
<evidence type="ECO:0000313" key="8">
    <source>
        <dbReference type="Proteomes" id="UP000724874"/>
    </source>
</evidence>
<dbReference type="InterPro" id="IPR044912">
    <property type="entry name" value="Egfr_JX_dom"/>
</dbReference>
<feature type="region of interest" description="Disordered" evidence="5">
    <location>
        <begin position="302"/>
        <end position="321"/>
    </location>
</feature>
<name>A0A9P5NFJ8_GYMJU</name>
<evidence type="ECO:0000313" key="7">
    <source>
        <dbReference type="EMBL" id="KAF8883189.1"/>
    </source>
</evidence>
<protein>
    <recommendedName>
        <fullName evidence="1">receptor protein-tyrosine kinase</fullName>
        <ecNumber evidence="1">2.7.10.1</ecNumber>
    </recommendedName>
</protein>
<dbReference type="Gene3D" id="2.60.120.260">
    <property type="entry name" value="Galactose-binding domain-like"/>
    <property type="match status" value="1"/>
</dbReference>
<keyword evidence="6" id="KW-0472">Membrane</keyword>
<organism evidence="7 8">
    <name type="scientific">Gymnopilus junonius</name>
    <name type="common">Spectacular rustgill mushroom</name>
    <name type="synonym">Gymnopilus spectabilis subsp. junonius</name>
    <dbReference type="NCBI Taxonomy" id="109634"/>
    <lineage>
        <taxon>Eukaryota</taxon>
        <taxon>Fungi</taxon>
        <taxon>Dikarya</taxon>
        <taxon>Basidiomycota</taxon>
        <taxon>Agaricomycotina</taxon>
        <taxon>Agaricomycetes</taxon>
        <taxon>Agaricomycetidae</taxon>
        <taxon>Agaricales</taxon>
        <taxon>Agaricineae</taxon>
        <taxon>Hymenogastraceae</taxon>
        <taxon>Gymnopilus</taxon>
    </lineage>
</organism>
<evidence type="ECO:0000256" key="2">
    <source>
        <dbReference type="ARBA" id="ARBA00022679"/>
    </source>
</evidence>
<feature type="region of interest" description="Disordered" evidence="5">
    <location>
        <begin position="134"/>
        <end position="179"/>
    </location>
</feature>